<evidence type="ECO:0000313" key="3">
    <source>
        <dbReference type="Proteomes" id="UP001292094"/>
    </source>
</evidence>
<comment type="caution">
    <text evidence="2">The sequence shown here is derived from an EMBL/GenBank/DDBJ whole genome shotgun (WGS) entry which is preliminary data.</text>
</comment>
<gene>
    <name evidence="2" type="ORF">Pmani_022383</name>
</gene>
<dbReference type="PANTHER" id="PTHR47160">
    <property type="entry name" value="PUTATIVE-RELATED"/>
    <property type="match status" value="1"/>
</dbReference>
<dbReference type="AlphaFoldDB" id="A0AAE1PCU5"/>
<protein>
    <recommendedName>
        <fullName evidence="1">MULE transposase domain-containing protein</fullName>
    </recommendedName>
</protein>
<sequence>MKDAKTWYSDATFRVVKSPFTQLFSVHAFVKRADEQVKQLPLAFALMSRRRKRDYKKVLWTIKQSLPGIKLKTIVLDFEAATWRAVRSVFGEEVTIKGCCFHWRQAVWRKADSLGLRMPYMTSGPVNTFIRHLQDLVAYIRETWIQNSMWPPESWSVFNRSVRTNNDTEGWHRRLNTRGRANQHYE</sequence>
<dbReference type="PANTHER" id="PTHR47160:SF10">
    <property type="entry name" value="MULE TRANSPOSASE DOMAIN-CONTAINING PROTEIN"/>
    <property type="match status" value="1"/>
</dbReference>
<evidence type="ECO:0000313" key="2">
    <source>
        <dbReference type="EMBL" id="KAK4305738.1"/>
    </source>
</evidence>
<accession>A0AAE1PCU5</accession>
<evidence type="ECO:0000259" key="1">
    <source>
        <dbReference type="Pfam" id="PF10551"/>
    </source>
</evidence>
<name>A0AAE1PCU5_9EUCA</name>
<keyword evidence="3" id="KW-1185">Reference proteome</keyword>
<dbReference type="Pfam" id="PF10551">
    <property type="entry name" value="MULE"/>
    <property type="match status" value="1"/>
</dbReference>
<dbReference type="Proteomes" id="UP001292094">
    <property type="component" value="Unassembled WGS sequence"/>
</dbReference>
<dbReference type="EMBL" id="JAWZYT010002239">
    <property type="protein sequence ID" value="KAK4305738.1"/>
    <property type="molecule type" value="Genomic_DNA"/>
</dbReference>
<feature type="domain" description="MULE transposase" evidence="1">
    <location>
        <begin position="7"/>
        <end position="103"/>
    </location>
</feature>
<proteinExistence type="predicted"/>
<organism evidence="2 3">
    <name type="scientific">Petrolisthes manimaculis</name>
    <dbReference type="NCBI Taxonomy" id="1843537"/>
    <lineage>
        <taxon>Eukaryota</taxon>
        <taxon>Metazoa</taxon>
        <taxon>Ecdysozoa</taxon>
        <taxon>Arthropoda</taxon>
        <taxon>Crustacea</taxon>
        <taxon>Multicrustacea</taxon>
        <taxon>Malacostraca</taxon>
        <taxon>Eumalacostraca</taxon>
        <taxon>Eucarida</taxon>
        <taxon>Decapoda</taxon>
        <taxon>Pleocyemata</taxon>
        <taxon>Anomura</taxon>
        <taxon>Galatheoidea</taxon>
        <taxon>Porcellanidae</taxon>
        <taxon>Petrolisthes</taxon>
    </lineage>
</organism>
<reference evidence="2" key="1">
    <citation type="submission" date="2023-11" db="EMBL/GenBank/DDBJ databases">
        <title>Genome assemblies of two species of porcelain crab, Petrolisthes cinctipes and Petrolisthes manimaculis (Anomura: Porcellanidae).</title>
        <authorList>
            <person name="Angst P."/>
        </authorList>
    </citation>
    <scope>NUCLEOTIDE SEQUENCE</scope>
    <source>
        <strain evidence="2">PB745_02</strain>
        <tissue evidence="2">Gill</tissue>
    </source>
</reference>
<dbReference type="InterPro" id="IPR018289">
    <property type="entry name" value="MULE_transposase_dom"/>
</dbReference>